<dbReference type="PANTHER" id="PTHR34660">
    <property type="entry name" value="MYB-LIKE PROTEIN X"/>
    <property type="match status" value="1"/>
</dbReference>
<sequence>INGKLSSSQLVVENNHSTSHNGKAGSNNHATSNGNSTNPTNVKPNSGPVVENGRKLDNGALDGKTSTSSRPLSVSVKARKEKEKKVTKTNHPDLKYLSQILTVPKVDPPRFDDQDWLFGYKAKRPKLGSESTHKHVWAEAIELGAADIIALPYVIPY</sequence>
<feature type="compositionally biased region" description="Basic and acidic residues" evidence="1">
    <location>
        <begin position="78"/>
        <end position="90"/>
    </location>
</feature>
<accession>A0A022RFT5</accession>
<dbReference type="Proteomes" id="UP000030748">
    <property type="component" value="Unassembled WGS sequence"/>
</dbReference>
<dbReference type="EMBL" id="KI630454">
    <property type="protein sequence ID" value="EYU39222.1"/>
    <property type="molecule type" value="Genomic_DNA"/>
</dbReference>
<evidence type="ECO:0000313" key="2">
    <source>
        <dbReference type="EMBL" id="EYU39222.1"/>
    </source>
</evidence>
<reference evidence="2 3" key="1">
    <citation type="journal article" date="2013" name="Proc. Natl. Acad. Sci. U.S.A.">
        <title>Fine-scale variation in meiotic recombination in Mimulus inferred from population shotgun sequencing.</title>
        <authorList>
            <person name="Hellsten U."/>
            <person name="Wright K.M."/>
            <person name="Jenkins J."/>
            <person name="Shu S."/>
            <person name="Yuan Y."/>
            <person name="Wessler S.R."/>
            <person name="Schmutz J."/>
            <person name="Willis J.H."/>
            <person name="Rokhsar D.S."/>
        </authorList>
    </citation>
    <scope>NUCLEOTIDE SEQUENCE [LARGE SCALE GENOMIC DNA]</scope>
    <source>
        <strain evidence="3">cv. DUN x IM62</strain>
    </source>
</reference>
<feature type="region of interest" description="Disordered" evidence="1">
    <location>
        <begin position="1"/>
        <end position="90"/>
    </location>
</feature>
<feature type="non-terminal residue" evidence="2">
    <location>
        <position position="1"/>
    </location>
</feature>
<keyword evidence="3" id="KW-1185">Reference proteome</keyword>
<dbReference type="AlphaFoldDB" id="A0A022RFT5"/>
<protein>
    <submittedName>
        <fullName evidence="2">Uncharacterized protein</fullName>
    </submittedName>
</protein>
<dbReference type="STRING" id="4155.A0A022RFT5"/>
<dbReference type="eggNOG" id="ENOG502QS3H">
    <property type="taxonomic scope" value="Eukaryota"/>
</dbReference>
<evidence type="ECO:0000256" key="1">
    <source>
        <dbReference type="SAM" id="MobiDB-lite"/>
    </source>
</evidence>
<gene>
    <name evidence="2" type="ORF">MIMGU_mgv1a024782mg</name>
</gene>
<feature type="compositionally biased region" description="Polar residues" evidence="1">
    <location>
        <begin position="1"/>
        <end position="44"/>
    </location>
</feature>
<proteinExistence type="predicted"/>
<dbReference type="PANTHER" id="PTHR34660:SF3">
    <property type="entry name" value="RRM DOMAIN-CONTAINING PROTEIN"/>
    <property type="match status" value="1"/>
</dbReference>
<name>A0A022RFT5_ERYGU</name>
<organism evidence="2 3">
    <name type="scientific">Erythranthe guttata</name>
    <name type="common">Yellow monkey flower</name>
    <name type="synonym">Mimulus guttatus</name>
    <dbReference type="NCBI Taxonomy" id="4155"/>
    <lineage>
        <taxon>Eukaryota</taxon>
        <taxon>Viridiplantae</taxon>
        <taxon>Streptophyta</taxon>
        <taxon>Embryophyta</taxon>
        <taxon>Tracheophyta</taxon>
        <taxon>Spermatophyta</taxon>
        <taxon>Magnoliopsida</taxon>
        <taxon>eudicotyledons</taxon>
        <taxon>Gunneridae</taxon>
        <taxon>Pentapetalae</taxon>
        <taxon>asterids</taxon>
        <taxon>lamiids</taxon>
        <taxon>Lamiales</taxon>
        <taxon>Phrymaceae</taxon>
        <taxon>Erythranthe</taxon>
    </lineage>
</organism>
<evidence type="ECO:0000313" key="3">
    <source>
        <dbReference type="Proteomes" id="UP000030748"/>
    </source>
</evidence>